<sequence length="129" mass="14225">MPMKVENEYPSVIPSSAKDIPGKVGKTYRLMGESVEESSLISVSPFKARSCTSSGRRPLLEQYLFAPYHANRAAAPVCLWNGVLLLLLLLLHRCPKSLPQGHYGFNGLLSLDHYLGLPSAEDTNAKERI</sequence>
<dbReference type="EnsemblMetazoa" id="ACOM039382-RA">
    <property type="protein sequence ID" value="ACOM039382-PA.1"/>
    <property type="gene ID" value="ACOM039382"/>
</dbReference>
<accession>A0A8W7PXL0</accession>
<proteinExistence type="predicted"/>
<dbReference type="Proteomes" id="UP000075882">
    <property type="component" value="Unassembled WGS sequence"/>
</dbReference>
<reference evidence="1" key="1">
    <citation type="submission" date="2022-08" db="UniProtKB">
        <authorList>
            <consortium name="EnsemblMetazoa"/>
        </authorList>
    </citation>
    <scope>IDENTIFICATION</scope>
</reference>
<evidence type="ECO:0000313" key="1">
    <source>
        <dbReference type="EnsemblMetazoa" id="ACOM039382-PA.1"/>
    </source>
</evidence>
<name>A0A8W7PXL0_ANOCL</name>
<dbReference type="AlphaFoldDB" id="A0A8W7PXL0"/>
<protein>
    <submittedName>
        <fullName evidence="1">Uncharacterized protein</fullName>
    </submittedName>
</protein>
<organism evidence="1">
    <name type="scientific">Anopheles coluzzii</name>
    <name type="common">African malaria mosquito</name>
    <dbReference type="NCBI Taxonomy" id="1518534"/>
    <lineage>
        <taxon>Eukaryota</taxon>
        <taxon>Metazoa</taxon>
        <taxon>Ecdysozoa</taxon>
        <taxon>Arthropoda</taxon>
        <taxon>Hexapoda</taxon>
        <taxon>Insecta</taxon>
        <taxon>Pterygota</taxon>
        <taxon>Neoptera</taxon>
        <taxon>Endopterygota</taxon>
        <taxon>Diptera</taxon>
        <taxon>Nematocera</taxon>
        <taxon>Culicoidea</taxon>
        <taxon>Culicidae</taxon>
        <taxon>Anophelinae</taxon>
        <taxon>Anopheles</taxon>
    </lineage>
</organism>